<organism evidence="2 3">
    <name type="scientific">Anas platyrhynchos</name>
    <name type="common">Mallard</name>
    <name type="synonym">Anas boschas</name>
    <dbReference type="NCBI Taxonomy" id="8839"/>
    <lineage>
        <taxon>Eukaryota</taxon>
        <taxon>Metazoa</taxon>
        <taxon>Chordata</taxon>
        <taxon>Craniata</taxon>
        <taxon>Vertebrata</taxon>
        <taxon>Euteleostomi</taxon>
        <taxon>Archelosauria</taxon>
        <taxon>Archosauria</taxon>
        <taxon>Dinosauria</taxon>
        <taxon>Saurischia</taxon>
        <taxon>Theropoda</taxon>
        <taxon>Coelurosauria</taxon>
        <taxon>Aves</taxon>
        <taxon>Neognathae</taxon>
        <taxon>Galloanserae</taxon>
        <taxon>Anseriformes</taxon>
        <taxon>Anatidae</taxon>
        <taxon>Anatinae</taxon>
        <taxon>Anas</taxon>
    </lineage>
</organism>
<keyword evidence="3" id="KW-1185">Reference proteome</keyword>
<feature type="region of interest" description="Disordered" evidence="1">
    <location>
        <begin position="245"/>
        <end position="267"/>
    </location>
</feature>
<sequence length="267" mass="29145">MTLGYYNVLHVPVLYDCIANLLFWKIREYDRLIHGESVGDGTSPTSQTLPGSLETKKLPLNNYGKSCVSGSLFSGMTPVQLATGKEAFQTCNGFSSNIHSSDKSQKTISLDGTSLGVIDFRLMTSVLVPSDPQEVAIHYCHQRSTSILSKMQAPSVMRNSGMETYQKKLQKILVQVTCMNVLIQTTHVILEVTFGLAALGGTRPVGMFWSSAVGKLTLRTQGEFNVKKDDICNTVNAMQLQSCRGCKTRSPPSTGTENRAEAHASDL</sequence>
<evidence type="ECO:0000313" key="3">
    <source>
        <dbReference type="Proteomes" id="UP000296049"/>
    </source>
</evidence>
<protein>
    <submittedName>
        <fullName evidence="2">Uncharacterized protein</fullName>
    </submittedName>
</protein>
<accession>R0K2X4</accession>
<dbReference type="Proteomes" id="UP000296049">
    <property type="component" value="Unassembled WGS sequence"/>
</dbReference>
<dbReference type="EMBL" id="KB742818">
    <property type="protein sequence ID" value="EOB03972.1"/>
    <property type="molecule type" value="Genomic_DNA"/>
</dbReference>
<feature type="compositionally biased region" description="Basic and acidic residues" evidence="1">
    <location>
        <begin position="258"/>
        <end position="267"/>
    </location>
</feature>
<proteinExistence type="predicted"/>
<evidence type="ECO:0000256" key="1">
    <source>
        <dbReference type="SAM" id="MobiDB-lite"/>
    </source>
</evidence>
<name>R0K2X4_ANAPL</name>
<gene>
    <name evidence="2" type="ORF">Anapl_13909</name>
</gene>
<evidence type="ECO:0000313" key="2">
    <source>
        <dbReference type="EMBL" id="EOB03972.1"/>
    </source>
</evidence>
<dbReference type="AlphaFoldDB" id="R0K2X4"/>
<reference evidence="3" key="1">
    <citation type="journal article" date="2013" name="Nat. Genet.">
        <title>The duck genome and transcriptome provide insight into an avian influenza virus reservoir species.</title>
        <authorList>
            <person name="Huang Y."/>
            <person name="Li Y."/>
            <person name="Burt D.W."/>
            <person name="Chen H."/>
            <person name="Zhang Y."/>
            <person name="Qian W."/>
            <person name="Kim H."/>
            <person name="Gan S."/>
            <person name="Zhao Y."/>
            <person name="Li J."/>
            <person name="Yi K."/>
            <person name="Feng H."/>
            <person name="Zhu P."/>
            <person name="Li B."/>
            <person name="Liu Q."/>
            <person name="Fairley S."/>
            <person name="Magor K.E."/>
            <person name="Du Z."/>
            <person name="Hu X."/>
            <person name="Goodman L."/>
            <person name="Tafer H."/>
            <person name="Vignal A."/>
            <person name="Lee T."/>
            <person name="Kim K.W."/>
            <person name="Sheng Z."/>
            <person name="An Y."/>
            <person name="Searle S."/>
            <person name="Herrero J."/>
            <person name="Groenen M.A."/>
            <person name="Crooijmans R.P."/>
            <person name="Faraut T."/>
            <person name="Cai Q."/>
            <person name="Webster R.G."/>
            <person name="Aldridge J.R."/>
            <person name="Warren W.C."/>
            <person name="Bartschat S."/>
            <person name="Kehr S."/>
            <person name="Marz M."/>
            <person name="Stadler P.F."/>
            <person name="Smith J."/>
            <person name="Kraus R.H."/>
            <person name="Zhao Y."/>
            <person name="Ren L."/>
            <person name="Fei J."/>
            <person name="Morisson M."/>
            <person name="Kaiser P."/>
            <person name="Griffin D.K."/>
            <person name="Rao M."/>
            <person name="Pitel F."/>
            <person name="Wang J."/>
            <person name="Li N."/>
        </authorList>
    </citation>
    <scope>NUCLEOTIDE SEQUENCE [LARGE SCALE GENOMIC DNA]</scope>
</reference>